<dbReference type="GO" id="GO:0000156">
    <property type="term" value="F:phosphorelay response regulator activity"/>
    <property type="evidence" value="ECO:0007669"/>
    <property type="project" value="TreeGrafter"/>
</dbReference>
<dbReference type="GO" id="GO:0005829">
    <property type="term" value="C:cytosol"/>
    <property type="evidence" value="ECO:0007669"/>
    <property type="project" value="TreeGrafter"/>
</dbReference>
<evidence type="ECO:0000256" key="3">
    <source>
        <dbReference type="ARBA" id="ARBA00023125"/>
    </source>
</evidence>
<organism evidence="6 7">
    <name type="scientific">Actinokineospora auranticolor</name>
    <dbReference type="NCBI Taxonomy" id="155976"/>
    <lineage>
        <taxon>Bacteria</taxon>
        <taxon>Bacillati</taxon>
        <taxon>Actinomycetota</taxon>
        <taxon>Actinomycetes</taxon>
        <taxon>Pseudonocardiales</taxon>
        <taxon>Pseudonocardiaceae</taxon>
        <taxon>Actinokineospora</taxon>
    </lineage>
</organism>
<evidence type="ECO:0000256" key="4">
    <source>
        <dbReference type="PROSITE-ProRule" id="PRU01091"/>
    </source>
</evidence>
<sequence>MTSAAADLRTTAGGDAARVTLTVHLTAAPDRVPALAAGLVEAITALGDDLAVTLTELPEPAPRPTVVPLPVRAPAPLVLHADARRVLWRDREVELTRLEFDLLLYLATHPNRVHRRRALMSQVWRTVYVSERTVDVHVRRLRGKIGSSAELIRTVRGVGYQLADPALVAVERGK</sequence>
<name>A0A2S6GUF1_9PSEU</name>
<dbReference type="InterPro" id="IPR036388">
    <property type="entry name" value="WH-like_DNA-bd_sf"/>
</dbReference>
<reference evidence="6 7" key="1">
    <citation type="submission" date="2018-02" db="EMBL/GenBank/DDBJ databases">
        <title>Genomic Encyclopedia of Archaeal and Bacterial Type Strains, Phase II (KMG-II): from individual species to whole genera.</title>
        <authorList>
            <person name="Goeker M."/>
        </authorList>
    </citation>
    <scope>NUCLEOTIDE SEQUENCE [LARGE SCALE GENOMIC DNA]</scope>
    <source>
        <strain evidence="6 7">YU 961-1</strain>
    </source>
</reference>
<keyword evidence="7" id="KW-1185">Reference proteome</keyword>
<dbReference type="EMBL" id="PTIX01000004">
    <property type="protein sequence ID" value="PPK68872.1"/>
    <property type="molecule type" value="Genomic_DNA"/>
</dbReference>
<dbReference type="RefSeq" id="WP_104478432.1">
    <property type="nucleotide sequence ID" value="NZ_CP154825.1"/>
</dbReference>
<dbReference type="CDD" id="cd00383">
    <property type="entry name" value="trans_reg_C"/>
    <property type="match status" value="1"/>
</dbReference>
<dbReference type="PANTHER" id="PTHR48111:SF40">
    <property type="entry name" value="PHOSPHATE REGULON TRANSCRIPTIONAL REGULATORY PROTEIN PHOB"/>
    <property type="match status" value="1"/>
</dbReference>
<dbReference type="Gene3D" id="1.10.10.10">
    <property type="entry name" value="Winged helix-like DNA-binding domain superfamily/Winged helix DNA-binding domain"/>
    <property type="match status" value="1"/>
</dbReference>
<dbReference type="GO" id="GO:0000976">
    <property type="term" value="F:transcription cis-regulatory region binding"/>
    <property type="evidence" value="ECO:0007669"/>
    <property type="project" value="TreeGrafter"/>
</dbReference>
<keyword evidence="2" id="KW-0902">Two-component regulatory system</keyword>
<dbReference type="PANTHER" id="PTHR48111">
    <property type="entry name" value="REGULATOR OF RPOS"/>
    <property type="match status" value="1"/>
</dbReference>
<dbReference type="GO" id="GO:0032993">
    <property type="term" value="C:protein-DNA complex"/>
    <property type="evidence" value="ECO:0007669"/>
    <property type="project" value="TreeGrafter"/>
</dbReference>
<evidence type="ECO:0000256" key="2">
    <source>
        <dbReference type="ARBA" id="ARBA00023012"/>
    </source>
</evidence>
<evidence type="ECO:0000313" key="6">
    <source>
        <dbReference type="EMBL" id="PPK68872.1"/>
    </source>
</evidence>
<evidence type="ECO:0000256" key="1">
    <source>
        <dbReference type="ARBA" id="ARBA00022553"/>
    </source>
</evidence>
<evidence type="ECO:0000259" key="5">
    <source>
        <dbReference type="PROSITE" id="PS51755"/>
    </source>
</evidence>
<gene>
    <name evidence="6" type="ORF">CLV40_104116</name>
</gene>
<keyword evidence="3 4" id="KW-0238">DNA-binding</keyword>
<dbReference type="AlphaFoldDB" id="A0A2S6GUF1"/>
<feature type="DNA-binding region" description="OmpR/PhoB-type" evidence="4">
    <location>
        <begin position="69"/>
        <end position="164"/>
    </location>
</feature>
<dbReference type="Proteomes" id="UP000239203">
    <property type="component" value="Unassembled WGS sequence"/>
</dbReference>
<comment type="caution">
    <text evidence="6">The sequence shown here is derived from an EMBL/GenBank/DDBJ whole genome shotgun (WGS) entry which is preliminary data.</text>
</comment>
<proteinExistence type="predicted"/>
<dbReference type="Pfam" id="PF00486">
    <property type="entry name" value="Trans_reg_C"/>
    <property type="match status" value="1"/>
</dbReference>
<dbReference type="InterPro" id="IPR001867">
    <property type="entry name" value="OmpR/PhoB-type_DNA-bd"/>
</dbReference>
<evidence type="ECO:0000313" key="7">
    <source>
        <dbReference type="Proteomes" id="UP000239203"/>
    </source>
</evidence>
<dbReference type="SMART" id="SM00862">
    <property type="entry name" value="Trans_reg_C"/>
    <property type="match status" value="1"/>
</dbReference>
<dbReference type="OrthoDB" id="8927943at2"/>
<dbReference type="PROSITE" id="PS51755">
    <property type="entry name" value="OMPR_PHOB"/>
    <property type="match status" value="1"/>
</dbReference>
<dbReference type="SUPFAM" id="SSF46894">
    <property type="entry name" value="C-terminal effector domain of the bipartite response regulators"/>
    <property type="match status" value="1"/>
</dbReference>
<protein>
    <submittedName>
        <fullName evidence="6">Transcriptional regulator</fullName>
    </submittedName>
</protein>
<dbReference type="InterPro" id="IPR039420">
    <property type="entry name" value="WalR-like"/>
</dbReference>
<dbReference type="InterPro" id="IPR016032">
    <property type="entry name" value="Sig_transdc_resp-reg_C-effctor"/>
</dbReference>
<accession>A0A2S6GUF1</accession>
<keyword evidence="1" id="KW-0597">Phosphoprotein</keyword>
<feature type="domain" description="OmpR/PhoB-type" evidence="5">
    <location>
        <begin position="69"/>
        <end position="164"/>
    </location>
</feature>
<dbReference type="GO" id="GO:0006355">
    <property type="term" value="P:regulation of DNA-templated transcription"/>
    <property type="evidence" value="ECO:0007669"/>
    <property type="project" value="InterPro"/>
</dbReference>